<protein>
    <submittedName>
        <fullName evidence="2">Uncharacterized protein</fullName>
    </submittedName>
</protein>
<feature type="compositionally biased region" description="Basic and acidic residues" evidence="1">
    <location>
        <begin position="154"/>
        <end position="163"/>
    </location>
</feature>
<sequence>MRDESSGFDSLQELLEREGYKETRIVTPITKAPQMVSIDDMDDDDAGATGTSPTMHTRNGYTHIHTWMEGMLAAQAHDAQPVPTRRALHTSQSDAALAQAVRRRRSVLWDASRAYRSGAPPPAAPTAQAAPPLPTPPLAFLAEPAKPVVSRADAVARHEDAPRSPRKSVRRTKSQDLLHKALKSRSAGAPPHPPPPLCTCGRTEAPRSALSWRKAPAPIAPQWHAYDCPVRIRWEHTAPAPVPPPPPTLYVSSPSGISAPRHLELRGREYDANGWSSRDLQHLFPRIPRPRLALVKRATIAGLYGLFRVPDATSDPQRLVAPSGHRPRSPRKHRATHTVSVPHLRRTSAEIRLASTPPRALRAASAASTPPRALRTAEAPPVATDVVVHAPASPAPPSPSAGKENMAEDAACATPPSPTLRRTTAFPAVRRTRSVAPLRKPAPPLPADALDAPAAQAALPRADAAPRLPSRAASRPQLDYRKSSKTRPASRTDVPHEVRAPLGTRTGYVQATDPMRSEPTLRRAPSSKMLRLQRKPSAMALGLGLALPTPGAPGVFADSASSASSDTEGGARTRPAVPPVPPLPRAYAPMPSWQTTTQNTPF</sequence>
<feature type="region of interest" description="Disordered" evidence="1">
    <location>
        <begin position="557"/>
        <end position="602"/>
    </location>
</feature>
<gene>
    <name evidence="2" type="ORF">GLX27_001127</name>
</gene>
<proteinExistence type="predicted"/>
<dbReference type="Proteomes" id="UP000818624">
    <property type="component" value="Chromosome 1"/>
</dbReference>
<feature type="compositionally biased region" description="Polar residues" evidence="1">
    <location>
        <begin position="592"/>
        <end position="602"/>
    </location>
</feature>
<feature type="compositionally biased region" description="Basic residues" evidence="1">
    <location>
        <begin position="325"/>
        <end position="336"/>
    </location>
</feature>
<feature type="region of interest" description="Disordered" evidence="1">
    <location>
        <begin position="314"/>
        <end position="339"/>
    </location>
</feature>
<evidence type="ECO:0000313" key="3">
    <source>
        <dbReference type="Proteomes" id="UP000818624"/>
    </source>
</evidence>
<feature type="region of interest" description="Disordered" evidence="1">
    <location>
        <begin position="116"/>
        <end position="139"/>
    </location>
</feature>
<reference evidence="2 3" key="1">
    <citation type="journal article" date="2020" name="Elife">
        <title>Loss of centromere function drives karyotype evolution in closely related Malassezia species.</title>
        <authorList>
            <person name="Sankaranarayanan S.R."/>
            <person name="Ianiri G."/>
            <person name="Coelho M.A."/>
            <person name="Reza M.H."/>
            <person name="Thimmappa B.C."/>
            <person name="Ganguly P."/>
            <person name="Vadnala R.N."/>
            <person name="Sun S."/>
            <person name="Siddharthan R."/>
            <person name="Tellgren-Roth C."/>
            <person name="Dawson T.L."/>
            <person name="Heitman J."/>
            <person name="Sanyal K."/>
        </authorList>
    </citation>
    <scope>NUCLEOTIDE SEQUENCE [LARGE SCALE GENOMIC DNA]</scope>
    <source>
        <strain evidence="2">CBS14141</strain>
    </source>
</reference>
<feature type="region of interest" description="Disordered" evidence="1">
    <location>
        <begin position="357"/>
        <end position="505"/>
    </location>
</feature>
<feature type="compositionally biased region" description="Low complexity" evidence="1">
    <location>
        <begin position="357"/>
        <end position="374"/>
    </location>
</feature>
<accession>A0ABY8ELY7</accession>
<evidence type="ECO:0000256" key="1">
    <source>
        <dbReference type="SAM" id="MobiDB-lite"/>
    </source>
</evidence>
<organism evidence="2 3">
    <name type="scientific">Malassezia furfur</name>
    <name type="common">Pityriasis versicolor infection agent</name>
    <name type="synonym">Pityrosporum furfur</name>
    <dbReference type="NCBI Taxonomy" id="55194"/>
    <lineage>
        <taxon>Eukaryota</taxon>
        <taxon>Fungi</taxon>
        <taxon>Dikarya</taxon>
        <taxon>Basidiomycota</taxon>
        <taxon>Ustilaginomycotina</taxon>
        <taxon>Malasseziomycetes</taxon>
        <taxon>Malasseziales</taxon>
        <taxon>Malasseziaceae</taxon>
        <taxon>Malassezia</taxon>
    </lineage>
</organism>
<feature type="compositionally biased region" description="Low complexity" evidence="1">
    <location>
        <begin position="557"/>
        <end position="566"/>
    </location>
</feature>
<dbReference type="EMBL" id="CP046234">
    <property type="protein sequence ID" value="WFD46491.1"/>
    <property type="molecule type" value="Genomic_DNA"/>
</dbReference>
<feature type="region of interest" description="Disordered" evidence="1">
    <location>
        <begin position="183"/>
        <end position="202"/>
    </location>
</feature>
<keyword evidence="3" id="KW-1185">Reference proteome</keyword>
<evidence type="ECO:0000313" key="2">
    <source>
        <dbReference type="EMBL" id="WFD46491.1"/>
    </source>
</evidence>
<feature type="region of interest" description="Disordered" evidence="1">
    <location>
        <begin position="151"/>
        <end position="176"/>
    </location>
</feature>
<name>A0ABY8ELY7_MALFU</name>
<feature type="compositionally biased region" description="Low complexity" evidence="1">
    <location>
        <begin position="447"/>
        <end position="476"/>
    </location>
</feature>